<dbReference type="EMBL" id="AODH01000022">
    <property type="protein sequence ID" value="EUJ40035.1"/>
    <property type="molecule type" value="Genomic_DNA"/>
</dbReference>
<evidence type="ECO:0000313" key="4">
    <source>
        <dbReference type="Proteomes" id="UP000019243"/>
    </source>
</evidence>
<reference evidence="3 4" key="1">
    <citation type="submission" date="2012-12" db="EMBL/GenBank/DDBJ databases">
        <title>Novel taxa of Listeriaceae from agricultural environments in the United States.</title>
        <authorList>
            <person name="den Bakker H.C."/>
            <person name="Allred A."/>
            <person name="Warchocki S."/>
            <person name="Wright E.M."/>
            <person name="Burrell A."/>
            <person name="Nightingale K.K."/>
            <person name="Kephart D."/>
            <person name="Wiedmann M."/>
        </authorList>
    </citation>
    <scope>NUCLEOTIDE SEQUENCE [LARGE SCALE GENOMIC DNA]</scope>
    <source>
        <strain evidence="3 4">FSL F6-1037</strain>
    </source>
</reference>
<dbReference type="Pfam" id="PF00156">
    <property type="entry name" value="Pribosyltran"/>
    <property type="match status" value="1"/>
</dbReference>
<dbReference type="InterPro" id="IPR029057">
    <property type="entry name" value="PRTase-like"/>
</dbReference>
<dbReference type="Gene3D" id="3.40.50.2020">
    <property type="match status" value="1"/>
</dbReference>
<evidence type="ECO:0000313" key="3">
    <source>
        <dbReference type="EMBL" id="EUJ40035.1"/>
    </source>
</evidence>
<comment type="similarity">
    <text evidence="1">Belongs to the ComF/GntX family.</text>
</comment>
<comment type="caution">
    <text evidence="3">The sequence shown here is derived from an EMBL/GenBank/DDBJ whole genome shotgun (WGS) entry which is preliminary data.</text>
</comment>
<keyword evidence="4" id="KW-1185">Reference proteome</keyword>
<dbReference type="STRING" id="1265861.BCAMP_06305"/>
<keyword evidence="3" id="KW-0808">Transferase</keyword>
<dbReference type="Proteomes" id="UP000019243">
    <property type="component" value="Unassembled WGS sequence"/>
</dbReference>
<dbReference type="CDD" id="cd06223">
    <property type="entry name" value="PRTases_typeI"/>
    <property type="match status" value="1"/>
</dbReference>
<keyword evidence="3" id="KW-0328">Glycosyltransferase</keyword>
<feature type="domain" description="Phosphoribosyltransferase" evidence="2">
    <location>
        <begin position="169"/>
        <end position="209"/>
    </location>
</feature>
<accession>W7CTK9</accession>
<gene>
    <name evidence="3" type="ORF">BCAMP_06305</name>
</gene>
<dbReference type="OrthoDB" id="9779910at2"/>
<dbReference type="SUPFAM" id="SSF53271">
    <property type="entry name" value="PRTase-like"/>
    <property type="match status" value="1"/>
</dbReference>
<proteinExistence type="inferred from homology"/>
<evidence type="ECO:0000256" key="1">
    <source>
        <dbReference type="ARBA" id="ARBA00008007"/>
    </source>
</evidence>
<dbReference type="AlphaFoldDB" id="W7CTK9"/>
<sequence length="214" mass="24426">MLCILCDAPLLTATWCLFSRTTQPCRDCLGQFERVDQTDVMQMQQAQRELQLRHGRLLLIQPLFKYNQAAADFMLRYKYSGDWLLSFCFSHELRTLLRQPKAITIVPIPLSDYRQRGFAQVEALLNAARIQYAPVLRTDNQHRQASKTRLERLLSPPAFTIQEPDDLGKVVLFDDVSTTGATLYAACRCLEEVGVEVCGAYVLFAVQEKGVEYV</sequence>
<dbReference type="InterPro" id="IPR051910">
    <property type="entry name" value="ComF/GntX_DNA_util-trans"/>
</dbReference>
<dbReference type="PANTHER" id="PTHR47505">
    <property type="entry name" value="DNA UTILIZATION PROTEIN YHGH"/>
    <property type="match status" value="1"/>
</dbReference>
<organism evidence="3 4">
    <name type="scientific">Brochothrix campestris FSL F6-1037</name>
    <dbReference type="NCBI Taxonomy" id="1265861"/>
    <lineage>
        <taxon>Bacteria</taxon>
        <taxon>Bacillati</taxon>
        <taxon>Bacillota</taxon>
        <taxon>Bacilli</taxon>
        <taxon>Bacillales</taxon>
        <taxon>Listeriaceae</taxon>
        <taxon>Brochothrix</taxon>
    </lineage>
</organism>
<dbReference type="PANTHER" id="PTHR47505:SF1">
    <property type="entry name" value="DNA UTILIZATION PROTEIN YHGH"/>
    <property type="match status" value="1"/>
</dbReference>
<dbReference type="InterPro" id="IPR000836">
    <property type="entry name" value="PRTase_dom"/>
</dbReference>
<name>W7CTK9_9LIST</name>
<dbReference type="RefSeq" id="WP_051456917.1">
    <property type="nucleotide sequence ID" value="NZ_AODH01000022.1"/>
</dbReference>
<protein>
    <submittedName>
        <fullName evidence="3">Amidophosphoribosyltransferase</fullName>
    </submittedName>
</protein>
<evidence type="ECO:0000259" key="2">
    <source>
        <dbReference type="Pfam" id="PF00156"/>
    </source>
</evidence>
<dbReference type="GO" id="GO:0016757">
    <property type="term" value="F:glycosyltransferase activity"/>
    <property type="evidence" value="ECO:0007669"/>
    <property type="project" value="UniProtKB-KW"/>
</dbReference>